<gene>
    <name evidence="2" type="ORF">FJT64_014061</name>
</gene>
<dbReference type="Proteomes" id="UP000440578">
    <property type="component" value="Unassembled WGS sequence"/>
</dbReference>
<evidence type="ECO:0000313" key="3">
    <source>
        <dbReference type="Proteomes" id="UP000440578"/>
    </source>
</evidence>
<comment type="caution">
    <text evidence="2">The sequence shown here is derived from an EMBL/GenBank/DDBJ whole genome shotgun (WGS) entry which is preliminary data.</text>
</comment>
<feature type="compositionally biased region" description="Low complexity" evidence="1">
    <location>
        <begin position="177"/>
        <end position="187"/>
    </location>
</feature>
<sequence length="274" mass="29459">MVTAGVEEAFAVLLQSVQELWELMGADTVACVRDCLAVFTAADADTAVPSQLAALQRCGLLSPNSTLVLRQLSELIGCNGALRLLDAFERRWPPRGARPTDRAPSPSMDDDSFRSALDFGGEHGGSTSEERCPWQWPSPQRPSPQRPPLQRTVSEVLDGPWGEPELMDGQHERASGRQSAARPPAQQQLHWMEKVLAWEVHPEPEPEATPSAPAAAPLAPSPASRALSAVAGRRRSRDTGLMSRSAVSGMASLLTSSSSLLRSRSSGINYVVCC</sequence>
<reference evidence="2 3" key="1">
    <citation type="submission" date="2019-07" db="EMBL/GenBank/DDBJ databases">
        <title>Draft genome assembly of a fouling barnacle, Amphibalanus amphitrite (Darwin, 1854): The first reference genome for Thecostraca.</title>
        <authorList>
            <person name="Kim W."/>
        </authorList>
    </citation>
    <scope>NUCLEOTIDE SEQUENCE [LARGE SCALE GENOMIC DNA]</scope>
    <source>
        <strain evidence="2">SNU_AA5</strain>
        <tissue evidence="2">Soma without cirri and trophi</tissue>
    </source>
</reference>
<proteinExistence type="predicted"/>
<dbReference type="EMBL" id="VIIS01002182">
    <property type="protein sequence ID" value="KAF0287553.1"/>
    <property type="molecule type" value="Genomic_DNA"/>
</dbReference>
<feature type="region of interest" description="Disordered" evidence="1">
    <location>
        <begin position="203"/>
        <end position="224"/>
    </location>
</feature>
<accession>A0A6A4V0R9</accession>
<feature type="region of interest" description="Disordered" evidence="1">
    <location>
        <begin position="93"/>
        <end position="187"/>
    </location>
</feature>
<dbReference type="AlphaFoldDB" id="A0A6A4V0R9"/>
<name>A0A6A4V0R9_AMPAM</name>
<keyword evidence="3" id="KW-1185">Reference proteome</keyword>
<feature type="compositionally biased region" description="Low complexity" evidence="1">
    <location>
        <begin position="208"/>
        <end position="224"/>
    </location>
</feature>
<organism evidence="2 3">
    <name type="scientific">Amphibalanus amphitrite</name>
    <name type="common">Striped barnacle</name>
    <name type="synonym">Balanus amphitrite</name>
    <dbReference type="NCBI Taxonomy" id="1232801"/>
    <lineage>
        <taxon>Eukaryota</taxon>
        <taxon>Metazoa</taxon>
        <taxon>Ecdysozoa</taxon>
        <taxon>Arthropoda</taxon>
        <taxon>Crustacea</taxon>
        <taxon>Multicrustacea</taxon>
        <taxon>Cirripedia</taxon>
        <taxon>Thoracica</taxon>
        <taxon>Thoracicalcarea</taxon>
        <taxon>Balanomorpha</taxon>
        <taxon>Balanoidea</taxon>
        <taxon>Balanidae</taxon>
        <taxon>Amphibalaninae</taxon>
        <taxon>Amphibalanus</taxon>
    </lineage>
</organism>
<protein>
    <submittedName>
        <fullName evidence="2">Uncharacterized protein</fullName>
    </submittedName>
</protein>
<evidence type="ECO:0000313" key="2">
    <source>
        <dbReference type="EMBL" id="KAF0287553.1"/>
    </source>
</evidence>
<evidence type="ECO:0000256" key="1">
    <source>
        <dbReference type="SAM" id="MobiDB-lite"/>
    </source>
</evidence>